<evidence type="ECO:0000313" key="4">
    <source>
        <dbReference type="Proteomes" id="UP000290288"/>
    </source>
</evidence>
<sequence>MSVTVKWGRDRLAFALPPKDTPLSAIRQSLREYTQLHSFKLVHKGAVLKDDQAPISHYHIAAGSVLMLLPTADDVPVMPSSQESALLTTISTELATVRSSLVPELNQLLAAGISSQAPAKDYLRLGELLLQSLLRLDGLAPETGQARQQRKEAVKEIQALLDALDETIAARKAAGLQ</sequence>
<name>A0A4Q2D4Y4_9AGAR</name>
<evidence type="ECO:0000313" key="3">
    <source>
        <dbReference type="EMBL" id="RXW14453.1"/>
    </source>
</evidence>
<feature type="domain" description="BAG" evidence="2">
    <location>
        <begin position="120"/>
        <end position="168"/>
    </location>
</feature>
<dbReference type="InterPro" id="IPR003103">
    <property type="entry name" value="BAG_domain"/>
</dbReference>
<dbReference type="GO" id="GO:0051087">
    <property type="term" value="F:protein-folding chaperone binding"/>
    <property type="evidence" value="ECO:0007669"/>
    <property type="project" value="InterPro"/>
</dbReference>
<dbReference type="EMBL" id="SDEE01000700">
    <property type="protein sequence ID" value="RXW14453.1"/>
    <property type="molecule type" value="Genomic_DNA"/>
</dbReference>
<dbReference type="InterPro" id="IPR036533">
    <property type="entry name" value="BAG_dom_sf"/>
</dbReference>
<dbReference type="InterPro" id="IPR029071">
    <property type="entry name" value="Ubiquitin-like_domsf"/>
</dbReference>
<dbReference type="GO" id="GO:0005829">
    <property type="term" value="C:cytosol"/>
    <property type="evidence" value="ECO:0007669"/>
    <property type="project" value="TreeGrafter"/>
</dbReference>
<dbReference type="STRING" id="2316362.A0A4Q2D4Y4"/>
<dbReference type="SUPFAM" id="SSF54236">
    <property type="entry name" value="Ubiquitin-like"/>
    <property type="match status" value="1"/>
</dbReference>
<dbReference type="GO" id="GO:0000774">
    <property type="term" value="F:adenyl-nucleotide exchange factor activity"/>
    <property type="evidence" value="ECO:0007669"/>
    <property type="project" value="TreeGrafter"/>
</dbReference>
<gene>
    <name evidence="3" type="ORF">EST38_g11400</name>
</gene>
<reference evidence="3 4" key="1">
    <citation type="submission" date="2019-01" db="EMBL/GenBank/DDBJ databases">
        <title>Draft genome sequence of Psathyrella aberdarensis IHI B618.</title>
        <authorList>
            <person name="Buettner E."/>
            <person name="Kellner H."/>
        </authorList>
    </citation>
    <scope>NUCLEOTIDE SEQUENCE [LARGE SCALE GENOMIC DNA]</scope>
    <source>
        <strain evidence="3 4">IHI B618</strain>
    </source>
</reference>
<dbReference type="Pfam" id="PF02179">
    <property type="entry name" value="BAG"/>
    <property type="match status" value="1"/>
</dbReference>
<dbReference type="GO" id="GO:0005634">
    <property type="term" value="C:nucleus"/>
    <property type="evidence" value="ECO:0007669"/>
    <property type="project" value="TreeGrafter"/>
</dbReference>
<organism evidence="3 4">
    <name type="scientific">Candolleomyces aberdarensis</name>
    <dbReference type="NCBI Taxonomy" id="2316362"/>
    <lineage>
        <taxon>Eukaryota</taxon>
        <taxon>Fungi</taxon>
        <taxon>Dikarya</taxon>
        <taxon>Basidiomycota</taxon>
        <taxon>Agaricomycotina</taxon>
        <taxon>Agaricomycetes</taxon>
        <taxon>Agaricomycetidae</taxon>
        <taxon>Agaricales</taxon>
        <taxon>Agaricineae</taxon>
        <taxon>Psathyrellaceae</taxon>
        <taxon>Candolleomyces</taxon>
    </lineage>
</organism>
<dbReference type="OrthoDB" id="417450at2759"/>
<dbReference type="Gene3D" id="3.10.20.90">
    <property type="entry name" value="Phosphatidylinositol 3-kinase Catalytic Subunit, Chain A, domain 1"/>
    <property type="match status" value="1"/>
</dbReference>
<dbReference type="SUPFAM" id="SSF63491">
    <property type="entry name" value="BAG domain"/>
    <property type="match status" value="1"/>
</dbReference>
<proteinExistence type="predicted"/>
<dbReference type="CDD" id="cd17039">
    <property type="entry name" value="Ubl_ubiquitin_like"/>
    <property type="match status" value="1"/>
</dbReference>
<dbReference type="PANTHER" id="PTHR12329:SF16">
    <property type="entry name" value="BAG FAMILY MOLECULAR CHAPERONE REGULATOR 1"/>
    <property type="match status" value="1"/>
</dbReference>
<keyword evidence="1" id="KW-0143">Chaperone</keyword>
<keyword evidence="4" id="KW-1185">Reference proteome</keyword>
<dbReference type="GO" id="GO:0016020">
    <property type="term" value="C:membrane"/>
    <property type="evidence" value="ECO:0007669"/>
    <property type="project" value="TreeGrafter"/>
</dbReference>
<dbReference type="InterPro" id="IPR039773">
    <property type="entry name" value="BAG_chaperone_regulator"/>
</dbReference>
<evidence type="ECO:0000256" key="1">
    <source>
        <dbReference type="ARBA" id="ARBA00023186"/>
    </source>
</evidence>
<dbReference type="SMART" id="SM00213">
    <property type="entry name" value="UBQ"/>
    <property type="match status" value="1"/>
</dbReference>
<accession>A0A4Q2D4Y4</accession>
<protein>
    <recommendedName>
        <fullName evidence="2">BAG domain-containing protein</fullName>
    </recommendedName>
</protein>
<dbReference type="Gene3D" id="1.20.58.120">
    <property type="entry name" value="BAG domain"/>
    <property type="match status" value="1"/>
</dbReference>
<dbReference type="AlphaFoldDB" id="A0A4Q2D4Y4"/>
<dbReference type="Proteomes" id="UP000290288">
    <property type="component" value="Unassembled WGS sequence"/>
</dbReference>
<evidence type="ECO:0000259" key="2">
    <source>
        <dbReference type="PROSITE" id="PS51035"/>
    </source>
</evidence>
<comment type="caution">
    <text evidence="3">The sequence shown here is derived from an EMBL/GenBank/DDBJ whole genome shotgun (WGS) entry which is preliminary data.</text>
</comment>
<dbReference type="InterPro" id="IPR000626">
    <property type="entry name" value="Ubiquitin-like_dom"/>
</dbReference>
<dbReference type="GO" id="GO:0050821">
    <property type="term" value="P:protein stabilization"/>
    <property type="evidence" value="ECO:0007669"/>
    <property type="project" value="TreeGrafter"/>
</dbReference>
<dbReference type="SMART" id="SM00264">
    <property type="entry name" value="BAG"/>
    <property type="match status" value="1"/>
</dbReference>
<dbReference type="PROSITE" id="PS51035">
    <property type="entry name" value="BAG"/>
    <property type="match status" value="1"/>
</dbReference>
<dbReference type="PANTHER" id="PTHR12329">
    <property type="entry name" value="BCL2-ASSOCIATED ATHANOGENE"/>
    <property type="match status" value="1"/>
</dbReference>